<dbReference type="Gene3D" id="1.10.510.10">
    <property type="entry name" value="Transferase(Phosphotransferase) domain 1"/>
    <property type="match status" value="1"/>
</dbReference>
<dbReference type="GO" id="GO:0005524">
    <property type="term" value="F:ATP binding"/>
    <property type="evidence" value="ECO:0007669"/>
    <property type="project" value="UniProtKB-KW"/>
</dbReference>
<gene>
    <name evidence="5" type="ORF">DEO72_LG4g989</name>
</gene>
<dbReference type="PANTHER" id="PTHR47989">
    <property type="entry name" value="OS01G0750732 PROTEIN"/>
    <property type="match status" value="1"/>
</dbReference>
<feature type="domain" description="Protein kinase" evidence="4">
    <location>
        <begin position="1"/>
        <end position="76"/>
    </location>
</feature>
<evidence type="ECO:0000256" key="2">
    <source>
        <dbReference type="ARBA" id="ARBA00022741"/>
    </source>
</evidence>
<dbReference type="EMBL" id="CP039348">
    <property type="protein sequence ID" value="QCD90037.1"/>
    <property type="molecule type" value="Genomic_DNA"/>
</dbReference>
<dbReference type="InterPro" id="IPR011009">
    <property type="entry name" value="Kinase-like_dom_sf"/>
</dbReference>
<name>A0A4D6LN92_VIGUN</name>
<accession>A0A4D6LN92</accession>
<dbReference type="InterPro" id="IPR000719">
    <property type="entry name" value="Prot_kinase_dom"/>
</dbReference>
<evidence type="ECO:0000259" key="4">
    <source>
        <dbReference type="PROSITE" id="PS50011"/>
    </source>
</evidence>
<dbReference type="Pfam" id="PF00069">
    <property type="entry name" value="Pkinase"/>
    <property type="match status" value="1"/>
</dbReference>
<dbReference type="GO" id="GO:0004674">
    <property type="term" value="F:protein serine/threonine kinase activity"/>
    <property type="evidence" value="ECO:0007669"/>
    <property type="project" value="UniProtKB-KW"/>
</dbReference>
<dbReference type="Proteomes" id="UP000501690">
    <property type="component" value="Linkage Group LG4"/>
</dbReference>
<keyword evidence="3" id="KW-0067">ATP-binding</keyword>
<keyword evidence="5" id="KW-0808">Transferase</keyword>
<dbReference type="PANTHER" id="PTHR47989:SF47">
    <property type="entry name" value="SERINE_THREONINE-PROTEIN KINASE PBL28-RELATED"/>
    <property type="match status" value="1"/>
</dbReference>
<evidence type="ECO:0000313" key="5">
    <source>
        <dbReference type="EMBL" id="QCD90037.1"/>
    </source>
</evidence>
<keyword evidence="6" id="KW-1185">Reference proteome</keyword>
<dbReference type="AlphaFoldDB" id="A0A4D6LN92"/>
<reference evidence="5 6" key="1">
    <citation type="submission" date="2019-04" db="EMBL/GenBank/DDBJ databases">
        <title>An improved genome assembly and genetic linkage map for asparagus bean, Vigna unguiculata ssp. sesquipedialis.</title>
        <authorList>
            <person name="Xia Q."/>
            <person name="Zhang R."/>
            <person name="Dong Y."/>
        </authorList>
    </citation>
    <scope>NUCLEOTIDE SEQUENCE [LARGE SCALE GENOMIC DNA]</scope>
    <source>
        <tissue evidence="5">Leaf</tissue>
    </source>
</reference>
<sequence>MNVIFCTGNPKIIHKDIKSANILLEYNFEARVLDFGLARLAPDANSHVTTHVVGTFGGVSNVFWPPIKQKINPQQK</sequence>
<dbReference type="PROSITE" id="PS00108">
    <property type="entry name" value="PROTEIN_KINASE_ST"/>
    <property type="match status" value="1"/>
</dbReference>
<keyword evidence="2" id="KW-0547">Nucleotide-binding</keyword>
<dbReference type="PROSITE" id="PS50011">
    <property type="entry name" value="PROTEIN_KINASE_DOM"/>
    <property type="match status" value="1"/>
</dbReference>
<keyword evidence="5" id="KW-0418">Kinase</keyword>
<evidence type="ECO:0000256" key="3">
    <source>
        <dbReference type="ARBA" id="ARBA00022840"/>
    </source>
</evidence>
<dbReference type="InterPro" id="IPR008271">
    <property type="entry name" value="Ser/Thr_kinase_AS"/>
</dbReference>
<evidence type="ECO:0000313" key="6">
    <source>
        <dbReference type="Proteomes" id="UP000501690"/>
    </source>
</evidence>
<evidence type="ECO:0000256" key="1">
    <source>
        <dbReference type="ARBA" id="ARBA00022527"/>
    </source>
</evidence>
<keyword evidence="1" id="KW-0723">Serine/threonine-protein kinase</keyword>
<organism evidence="5 6">
    <name type="scientific">Vigna unguiculata</name>
    <name type="common">Cowpea</name>
    <dbReference type="NCBI Taxonomy" id="3917"/>
    <lineage>
        <taxon>Eukaryota</taxon>
        <taxon>Viridiplantae</taxon>
        <taxon>Streptophyta</taxon>
        <taxon>Embryophyta</taxon>
        <taxon>Tracheophyta</taxon>
        <taxon>Spermatophyta</taxon>
        <taxon>Magnoliopsida</taxon>
        <taxon>eudicotyledons</taxon>
        <taxon>Gunneridae</taxon>
        <taxon>Pentapetalae</taxon>
        <taxon>rosids</taxon>
        <taxon>fabids</taxon>
        <taxon>Fabales</taxon>
        <taxon>Fabaceae</taxon>
        <taxon>Papilionoideae</taxon>
        <taxon>50 kb inversion clade</taxon>
        <taxon>NPAAA clade</taxon>
        <taxon>indigoferoid/millettioid clade</taxon>
        <taxon>Phaseoleae</taxon>
        <taxon>Vigna</taxon>
    </lineage>
</organism>
<keyword evidence="5" id="KW-0675">Receptor</keyword>
<protein>
    <submittedName>
        <fullName evidence="5">Brassinosteroid insensitive 1-associated receptor kinase 1</fullName>
    </submittedName>
</protein>
<proteinExistence type="predicted"/>
<dbReference type="SUPFAM" id="SSF56112">
    <property type="entry name" value="Protein kinase-like (PK-like)"/>
    <property type="match status" value="1"/>
</dbReference>